<dbReference type="PANTHER" id="PTHR36932:SF1">
    <property type="entry name" value="CAPSULAR POLYSACCHARIDE BIOSYNTHESIS PROTEIN"/>
    <property type="match status" value="1"/>
</dbReference>
<dbReference type="InterPro" id="IPR053158">
    <property type="entry name" value="CapK_Type1_Caps_Biosynth"/>
</dbReference>
<evidence type="ECO:0000313" key="1">
    <source>
        <dbReference type="EMBL" id="MCE2594204.1"/>
    </source>
</evidence>
<keyword evidence="2" id="KW-1185">Reference proteome</keyword>
<gene>
    <name evidence="1" type="ORF">K6Y31_05180</name>
</gene>
<protein>
    <submittedName>
        <fullName evidence="1">Phenylacetate--CoA ligase family protein</fullName>
    </submittedName>
</protein>
<reference evidence="1 2" key="1">
    <citation type="journal article" date="2022" name="Environ. Microbiol. Rep.">
        <title>Eco-phylogenetic analyses reveal divergent evolution of vitamin B12 metabolism in the marine bacterial family 'Psychromonadaceae'.</title>
        <authorList>
            <person name="Jin X."/>
            <person name="Yang Y."/>
            <person name="Cao H."/>
            <person name="Gao B."/>
            <person name="Zhao Z."/>
        </authorList>
    </citation>
    <scope>NUCLEOTIDE SEQUENCE [LARGE SCALE GENOMIC DNA]</scope>
    <source>
        <strain evidence="1 2">MKS20</strain>
    </source>
</reference>
<dbReference type="RefSeq" id="WP_233051782.1">
    <property type="nucleotide sequence ID" value="NZ_JAIMJA010000004.1"/>
</dbReference>
<evidence type="ECO:0000313" key="2">
    <source>
        <dbReference type="Proteomes" id="UP001201273"/>
    </source>
</evidence>
<dbReference type="Gene3D" id="3.40.50.12780">
    <property type="entry name" value="N-terminal domain of ligase-like"/>
    <property type="match status" value="1"/>
</dbReference>
<dbReference type="Proteomes" id="UP001201273">
    <property type="component" value="Unassembled WGS sequence"/>
</dbReference>
<dbReference type="InterPro" id="IPR042099">
    <property type="entry name" value="ANL_N_sf"/>
</dbReference>
<dbReference type="PANTHER" id="PTHR36932">
    <property type="entry name" value="CAPSULAR POLYSACCHARIDE BIOSYNTHESIS PROTEIN"/>
    <property type="match status" value="1"/>
</dbReference>
<accession>A0ABS8W5F6</accession>
<dbReference type="GO" id="GO:0016874">
    <property type="term" value="F:ligase activity"/>
    <property type="evidence" value="ECO:0007669"/>
    <property type="project" value="UniProtKB-KW"/>
</dbReference>
<sequence>MYTKLVSSVLFPLHEQLKRHSSVALRRELESSQWFNTDKLAAIQLHKLNQFMLNIAQHVPYYRGLFADLGLTPGQFQSVSEIAQLPLLDKATIRNAGQLLRADNAGPLSLFNTGGSSGQPLQFMVGKQRKSHDIAAKWRATRWWDVDIGDKELVVWGSPIELKTQDRLKQLRDTLFRSQLLPAFAMSEQHLKGYIEDIRRFAPTMLFGYPSSLSLIARYAKLHNITMSDLGIKVAFVTSERLFENQKALISEVFNCPVANGYGGRDAGFIAHQCPQGGMHISAEDIIVEIIDKLGNPLPAGEVGEVVVTHLATAEFPFVRYRTGDLACLGTDLCPCGRHLPLLESIEGRTTDFIIAADGTTMHALSLIYVLRELSNVAEFKIIQESQFHTRLLLVMQSDVDNASIDFIRRNFHQRLGDIQLDIEFVTQIPREKSGKFKYVESKVGVTWDYA</sequence>
<dbReference type="SUPFAM" id="SSF56801">
    <property type="entry name" value="Acetyl-CoA synthetase-like"/>
    <property type="match status" value="1"/>
</dbReference>
<dbReference type="EMBL" id="JAIMJA010000004">
    <property type="protein sequence ID" value="MCE2594204.1"/>
    <property type="molecule type" value="Genomic_DNA"/>
</dbReference>
<comment type="caution">
    <text evidence="1">The sequence shown here is derived from an EMBL/GenBank/DDBJ whole genome shotgun (WGS) entry which is preliminary data.</text>
</comment>
<proteinExistence type="predicted"/>
<name>A0ABS8W5F6_9GAMM</name>
<keyword evidence="1" id="KW-0436">Ligase</keyword>
<organism evidence="1 2">
    <name type="scientific">Motilimonas cestriensis</name>
    <dbReference type="NCBI Taxonomy" id="2742685"/>
    <lineage>
        <taxon>Bacteria</taxon>
        <taxon>Pseudomonadati</taxon>
        <taxon>Pseudomonadota</taxon>
        <taxon>Gammaproteobacteria</taxon>
        <taxon>Alteromonadales</taxon>
        <taxon>Alteromonadales genera incertae sedis</taxon>
        <taxon>Motilimonas</taxon>
    </lineage>
</organism>